<organism evidence="1">
    <name type="scientific">Cacopsylla melanoneura</name>
    <dbReference type="NCBI Taxonomy" id="428564"/>
    <lineage>
        <taxon>Eukaryota</taxon>
        <taxon>Metazoa</taxon>
        <taxon>Ecdysozoa</taxon>
        <taxon>Arthropoda</taxon>
        <taxon>Hexapoda</taxon>
        <taxon>Insecta</taxon>
        <taxon>Pterygota</taxon>
        <taxon>Neoptera</taxon>
        <taxon>Paraneoptera</taxon>
        <taxon>Hemiptera</taxon>
        <taxon>Sternorrhyncha</taxon>
        <taxon>Psylloidea</taxon>
        <taxon>Psyllidae</taxon>
        <taxon>Psyllinae</taxon>
        <taxon>Cacopsylla</taxon>
    </lineage>
</organism>
<protein>
    <submittedName>
        <fullName evidence="1">Uncharacterized protein</fullName>
    </submittedName>
</protein>
<accession>A0A8D8LKB5</accession>
<proteinExistence type="predicted"/>
<dbReference type="EMBL" id="HBUF01017170">
    <property type="protein sequence ID" value="CAG6610121.1"/>
    <property type="molecule type" value="Transcribed_RNA"/>
</dbReference>
<name>A0A8D8LKB5_9HEMI</name>
<dbReference type="EMBL" id="HBUF01017172">
    <property type="protein sequence ID" value="CAG6610125.1"/>
    <property type="molecule type" value="Transcribed_RNA"/>
</dbReference>
<reference evidence="1" key="1">
    <citation type="submission" date="2021-05" db="EMBL/GenBank/DDBJ databases">
        <authorList>
            <person name="Alioto T."/>
            <person name="Alioto T."/>
            <person name="Gomez Garrido J."/>
        </authorList>
    </citation>
    <scope>NUCLEOTIDE SEQUENCE</scope>
</reference>
<dbReference type="EMBL" id="HBUF01017171">
    <property type="protein sequence ID" value="CAG6610123.1"/>
    <property type="molecule type" value="Transcribed_RNA"/>
</dbReference>
<sequence length="131" mass="14881">MSLVSWVVSGSHWLSCYGPVLLSLSLKWFRTPNPVKTMKLVQNLVLQRTLSRVTTPLWAKRSLLWTPSLTGTREHRASFCRRSTTGMSSHTSPAAFCRRSLAGSIPSAWDSCARRCLHYLPLLWHTTGPWR</sequence>
<dbReference type="AlphaFoldDB" id="A0A8D8LKB5"/>
<evidence type="ECO:0000313" key="1">
    <source>
        <dbReference type="EMBL" id="CAG6610123.1"/>
    </source>
</evidence>